<protein>
    <recommendedName>
        <fullName evidence="5">YceG-like family protein</fullName>
    </recommendedName>
</protein>
<gene>
    <name evidence="3" type="ORF">JJN12_06705</name>
</gene>
<feature type="compositionally biased region" description="Polar residues" evidence="1">
    <location>
        <begin position="125"/>
        <end position="134"/>
    </location>
</feature>
<reference evidence="3 4" key="1">
    <citation type="submission" date="2021-01" db="EMBL/GenBank/DDBJ databases">
        <title>Isolation and description of Catonella massiliensis sp. nov., a novel Catonella species, isolated from a stable periodontitis subject.</title>
        <authorList>
            <person name="Antezack A."/>
            <person name="Boxberger M."/>
            <person name="La Scola B."/>
            <person name="Monnet-Corti V."/>
        </authorList>
    </citation>
    <scope>NUCLEOTIDE SEQUENCE [LARGE SCALE GENOMIC DNA]</scope>
    <source>
        <strain evidence="3 4">Marseille-Q4567</strain>
    </source>
</reference>
<keyword evidence="4" id="KW-1185">Reference proteome</keyword>
<feature type="region of interest" description="Disordered" evidence="1">
    <location>
        <begin position="60"/>
        <end position="205"/>
    </location>
</feature>
<keyword evidence="2" id="KW-0472">Membrane</keyword>
<organism evidence="3 4">
    <name type="scientific">Catonella massiliensis</name>
    <dbReference type="NCBI Taxonomy" id="2799636"/>
    <lineage>
        <taxon>Bacteria</taxon>
        <taxon>Bacillati</taxon>
        <taxon>Bacillota</taxon>
        <taxon>Clostridia</taxon>
        <taxon>Lachnospirales</taxon>
        <taxon>Lachnospiraceae</taxon>
        <taxon>Catonella</taxon>
    </lineage>
</organism>
<evidence type="ECO:0000313" key="4">
    <source>
        <dbReference type="Proteomes" id="UP000604730"/>
    </source>
</evidence>
<dbReference type="Gene3D" id="3.30.1490.480">
    <property type="entry name" value="Endolytic murein transglycosylase"/>
    <property type="match status" value="1"/>
</dbReference>
<dbReference type="RefSeq" id="WP_208428945.1">
    <property type="nucleotide sequence ID" value="NZ_JAEPRJ010000001.1"/>
</dbReference>
<feature type="compositionally biased region" description="Basic and acidic residues" evidence="1">
    <location>
        <begin position="60"/>
        <end position="77"/>
    </location>
</feature>
<keyword evidence="2" id="KW-1133">Transmembrane helix</keyword>
<dbReference type="EMBL" id="JAEPRJ010000001">
    <property type="protein sequence ID" value="MBK5897466.1"/>
    <property type="molecule type" value="Genomic_DNA"/>
</dbReference>
<feature type="compositionally biased region" description="Basic residues" evidence="1">
    <location>
        <begin position="185"/>
        <end position="196"/>
    </location>
</feature>
<accession>A0ABS1IZZ5</accession>
<evidence type="ECO:0000313" key="3">
    <source>
        <dbReference type="EMBL" id="MBK5897466.1"/>
    </source>
</evidence>
<evidence type="ECO:0008006" key="5">
    <source>
        <dbReference type="Google" id="ProtNLM"/>
    </source>
</evidence>
<name>A0ABS1IZZ5_9FIRM</name>
<dbReference type="Proteomes" id="UP000604730">
    <property type="component" value="Unassembled WGS sequence"/>
</dbReference>
<feature type="compositionally biased region" description="Basic and acidic residues" evidence="1">
    <location>
        <begin position="175"/>
        <end position="184"/>
    </location>
</feature>
<keyword evidence="2" id="KW-0812">Transmembrane</keyword>
<sequence>MKLKYMLRGIGLGAILMAAIMYFVYGKSNKALSDDEIKAKARELGMMTVSEFQEKELNSLKDKMPNLSDIKVDENASKVEGSTSKTEDKVSNTSSTISNTPSEESGETEQTSDEGNKTKEEGTATGDNTGNAETGNAKAEPSKEGTAQAGTSAGGNSTASEAKTSDTQNSNTETTKSKSRDTKNKKVTKKAKPKPKQVKEAPKPSVAYSKVSFTVSVGMTSERVSASLKALGIIDDSAKFNRYLVSNGYSTRIKVGTVELQAGQSYAEIASKLVK</sequence>
<evidence type="ECO:0000256" key="2">
    <source>
        <dbReference type="SAM" id="Phobius"/>
    </source>
</evidence>
<proteinExistence type="predicted"/>
<evidence type="ECO:0000256" key="1">
    <source>
        <dbReference type="SAM" id="MobiDB-lite"/>
    </source>
</evidence>
<feature type="transmembrane region" description="Helical" evidence="2">
    <location>
        <begin position="6"/>
        <end position="25"/>
    </location>
</feature>
<feature type="compositionally biased region" description="Low complexity" evidence="1">
    <location>
        <begin position="91"/>
        <end position="103"/>
    </location>
</feature>
<feature type="compositionally biased region" description="Polar residues" evidence="1">
    <location>
        <begin position="148"/>
        <end position="174"/>
    </location>
</feature>
<comment type="caution">
    <text evidence="3">The sequence shown here is derived from an EMBL/GenBank/DDBJ whole genome shotgun (WGS) entry which is preliminary data.</text>
</comment>